<accession>A0A336MQ97</accession>
<organism evidence="3">
    <name type="scientific">Culicoides sonorensis</name>
    <name type="common">Biting midge</name>
    <dbReference type="NCBI Taxonomy" id="179676"/>
    <lineage>
        <taxon>Eukaryota</taxon>
        <taxon>Metazoa</taxon>
        <taxon>Ecdysozoa</taxon>
        <taxon>Arthropoda</taxon>
        <taxon>Hexapoda</taxon>
        <taxon>Insecta</taxon>
        <taxon>Pterygota</taxon>
        <taxon>Neoptera</taxon>
        <taxon>Endopterygota</taxon>
        <taxon>Diptera</taxon>
        <taxon>Nematocera</taxon>
        <taxon>Chironomoidea</taxon>
        <taxon>Ceratopogonidae</taxon>
        <taxon>Ceratopogoninae</taxon>
        <taxon>Culicoides</taxon>
        <taxon>Monoculicoides</taxon>
    </lineage>
</organism>
<feature type="chain" id="PRO_5016409881" evidence="2">
    <location>
        <begin position="24"/>
        <end position="118"/>
    </location>
</feature>
<gene>
    <name evidence="3" type="primary">CSON004164</name>
</gene>
<feature type="region of interest" description="Disordered" evidence="1">
    <location>
        <begin position="94"/>
        <end position="118"/>
    </location>
</feature>
<protein>
    <submittedName>
        <fullName evidence="3">CSON004164 protein</fullName>
    </submittedName>
</protein>
<reference evidence="3" key="1">
    <citation type="submission" date="2018-07" db="EMBL/GenBank/DDBJ databases">
        <authorList>
            <person name="Quirk P.G."/>
            <person name="Krulwich T.A."/>
        </authorList>
    </citation>
    <scope>NUCLEOTIDE SEQUENCE</scope>
</reference>
<evidence type="ECO:0000313" key="3">
    <source>
        <dbReference type="EMBL" id="SSX31845.1"/>
    </source>
</evidence>
<dbReference type="EMBL" id="UFQT01001807">
    <property type="protein sequence ID" value="SSX31845.1"/>
    <property type="molecule type" value="Genomic_DNA"/>
</dbReference>
<feature type="compositionally biased region" description="Low complexity" evidence="1">
    <location>
        <begin position="101"/>
        <end position="118"/>
    </location>
</feature>
<keyword evidence="2" id="KW-0732">Signal</keyword>
<dbReference type="VEuPathDB" id="VectorBase:CSON004164"/>
<sequence length="118" mass="12980">MDLKLKSTFYLLTIVCALNNVETVPVPASTLPINLDLAQNLLSDSVKRIISIFQNPQELTSRMQKLGQQLFEHEISNIRDIIGILVEEYNPEDKKPNVKVSLPNNGGSSIGSNESGGD</sequence>
<evidence type="ECO:0000256" key="2">
    <source>
        <dbReference type="SAM" id="SignalP"/>
    </source>
</evidence>
<dbReference type="AlphaFoldDB" id="A0A336MQ97"/>
<feature type="signal peptide" evidence="2">
    <location>
        <begin position="1"/>
        <end position="23"/>
    </location>
</feature>
<proteinExistence type="predicted"/>
<evidence type="ECO:0000256" key="1">
    <source>
        <dbReference type="SAM" id="MobiDB-lite"/>
    </source>
</evidence>
<name>A0A336MQ97_CULSO</name>